<evidence type="ECO:0000313" key="1">
    <source>
        <dbReference type="EMBL" id="TYJ98547.1"/>
    </source>
</evidence>
<accession>A0A5D3BHE6</accession>
<dbReference type="GO" id="GO:0004674">
    <property type="term" value="F:protein serine/threonine kinase activity"/>
    <property type="evidence" value="ECO:0007669"/>
    <property type="project" value="InterPro"/>
</dbReference>
<dbReference type="Pfam" id="PF25360">
    <property type="entry name" value="TPR_ATM"/>
    <property type="match status" value="1"/>
</dbReference>
<proteinExistence type="predicted"/>
<dbReference type="InterPro" id="IPR016024">
    <property type="entry name" value="ARM-type_fold"/>
</dbReference>
<sequence>MSVLEVSVFCFFCFVFICLGNKLTVSIISQILALASCTSEPMDPFFPKDTVVLAVQTVVDGFLEMENRETLSGVIDRINVFRPDRVFTFIVEMHYKITEAIHHRHKSHRLASIEALINILGHRAVVSSTSNYLFNLIGLFIGDKSLQDQSCRIFSILLESFKSSPGKEISRVLGEQLQFLISKLVACCIPSEPEGDSLDNRSSHLISLVRQLTVDSDSSLHDYIKELEPFPEMDIFDDIRKFHQELCRGYSPRDHLLRVIPHVPFLIFFSVSQPFWQPTAKITTMEVVLSLKALHKKLIGGRVFHSENVLSVDWHNDQEVEHAVWKLMRMCSSDDTSCIRELVSDFVSRVGIGDPHCVVFHLPGDSKTIHIFRPVVNGNASEIDFKIETGISKDLLVELLKRLKRYLMDDSVKIVDMTSQVLQVIHHHGEKKGGESVSPSKISIGPDFALGLPLKTME</sequence>
<dbReference type="SUPFAM" id="SSF48371">
    <property type="entry name" value="ARM repeat"/>
    <property type="match status" value="1"/>
</dbReference>
<gene>
    <name evidence="1" type="ORF">E5676_scaffold350G001630</name>
</gene>
<evidence type="ECO:0000313" key="2">
    <source>
        <dbReference type="Proteomes" id="UP000321947"/>
    </source>
</evidence>
<dbReference type="InterPro" id="IPR057445">
    <property type="entry name" value="ATM_TPR"/>
</dbReference>
<protein>
    <submittedName>
        <fullName evidence="1">Serine/threonine-protein kinase ATM isoform X2</fullName>
    </submittedName>
</protein>
<organism evidence="1 2">
    <name type="scientific">Cucumis melo var. makuwa</name>
    <name type="common">Oriental melon</name>
    <dbReference type="NCBI Taxonomy" id="1194695"/>
    <lineage>
        <taxon>Eukaryota</taxon>
        <taxon>Viridiplantae</taxon>
        <taxon>Streptophyta</taxon>
        <taxon>Embryophyta</taxon>
        <taxon>Tracheophyta</taxon>
        <taxon>Spermatophyta</taxon>
        <taxon>Magnoliopsida</taxon>
        <taxon>eudicotyledons</taxon>
        <taxon>Gunneridae</taxon>
        <taxon>Pentapetalae</taxon>
        <taxon>rosids</taxon>
        <taxon>fabids</taxon>
        <taxon>Cucurbitales</taxon>
        <taxon>Cucurbitaceae</taxon>
        <taxon>Benincaseae</taxon>
        <taxon>Cucumis</taxon>
    </lineage>
</organism>
<reference evidence="1 2" key="1">
    <citation type="submission" date="2019-08" db="EMBL/GenBank/DDBJ databases">
        <title>Draft genome sequences of two oriental melons (Cucumis melo L. var makuwa).</title>
        <authorList>
            <person name="Kwon S.-Y."/>
        </authorList>
    </citation>
    <scope>NUCLEOTIDE SEQUENCE [LARGE SCALE GENOMIC DNA]</scope>
    <source>
        <strain evidence="2">cv. Chang Bougi</strain>
        <tissue evidence="1">Leaf</tissue>
    </source>
</reference>
<comment type="caution">
    <text evidence="1">The sequence shown here is derived from an EMBL/GenBank/DDBJ whole genome shotgun (WGS) entry which is preliminary data.</text>
</comment>
<dbReference type="EMBL" id="SSTD01018043">
    <property type="protein sequence ID" value="TYJ98547.1"/>
    <property type="molecule type" value="Genomic_DNA"/>
</dbReference>
<name>A0A5D3BHE6_CUCMM</name>
<keyword evidence="1" id="KW-0808">Transferase</keyword>
<dbReference type="AlphaFoldDB" id="A0A5D3BHE6"/>
<dbReference type="PANTHER" id="PTHR37079:SF4">
    <property type="entry name" value="SERINE_THREONINE-PROTEIN KINASE ATM"/>
    <property type="match status" value="1"/>
</dbReference>
<dbReference type="Proteomes" id="UP000321947">
    <property type="component" value="Unassembled WGS sequence"/>
</dbReference>
<dbReference type="InterPro" id="IPR038980">
    <property type="entry name" value="ATM_plant"/>
</dbReference>
<dbReference type="PANTHER" id="PTHR37079">
    <property type="entry name" value="SERINE/THREONINE-PROTEIN KINASE ATM"/>
    <property type="match status" value="1"/>
</dbReference>
<keyword evidence="1" id="KW-0418">Kinase</keyword>
<dbReference type="GO" id="GO:0006974">
    <property type="term" value="P:DNA damage response"/>
    <property type="evidence" value="ECO:0007669"/>
    <property type="project" value="InterPro"/>
</dbReference>